<sequence length="791" mass="89470">MVSRQFNTHVKMIRSDGGSEFINNHFKLFCKQQGIIHQYTCPYTPPQNGTAERKHRHIIETVRSILFEANLPQSFWDDALHTAIYLINRLPTPSLHNSSPYYMLYHKQPSYNHLRIFGCLCYPWLRPYSANKLSPLSTPCIFIGYASSQKGYRCFNIKTGQVYTSRHVIFNETIFPYHSDTFNNYTQPHSPSNFIPPLTLVPTSTLSSNSQSIPSQSASVPITSQQTQPYTSSSTSSNSNQLSNPVSIPHQSIHPMQTRFKTGNLKPKTVFNLFHQTIPSDPITYAEAVKEKHWRDAMSVEFQALQTQGTWDLVPPHPNQNVLGSKWIFRTKYLADGTISRYKARLVAQGFNQEYGLDYTETFSPVAKISTVRVLLIVALHHHWPLHQLDVSNAFLHGNLTHQVFMKQPPGFKDNINPTYVCCLKKALYGLKQSPREWYSTLSTYLQSLGFDFSSSDPSLLIYNKNGVSMYFLVYVDDILLTGNCNTSIQNLLKNLSSKFTVRDLGTMSQFLGIQFIHTSYGLQLNQTRFAQTILSRAGMQNCKPISTPSQLKPSSKQTQSGAFSNPTLYRQLAGSLQYLTLTRPDISFAVNKVCQHMQNPLIIHFNDLKRLLRYIQGTLHFGISLFANSKLNLLAYVDSDWAGDSSDRKSTTGYCTFLGSSIVSWSVKKQNAVARSSTEAEYRALASAAAEVTWLRRLLQELNCTQQTATTILCDNTSAIALANNPVLHARTKHIEVDCHFIRNYIKDKTIQLHHISTKDQLADLFTKPLATSRFKLLSSKLVTSSDATV</sequence>
<gene>
    <name evidence="3" type="ORF">MA16_Dca026534</name>
</gene>
<dbReference type="Proteomes" id="UP000233837">
    <property type="component" value="Unassembled WGS sequence"/>
</dbReference>
<reference evidence="3 4" key="2">
    <citation type="journal article" date="2017" name="Nature">
        <title>The Apostasia genome and the evolution of orchids.</title>
        <authorList>
            <person name="Zhang G.Q."/>
            <person name="Liu K.W."/>
            <person name="Li Z."/>
            <person name="Lohaus R."/>
            <person name="Hsiao Y.Y."/>
            <person name="Niu S.C."/>
            <person name="Wang J.Y."/>
            <person name="Lin Y.C."/>
            <person name="Xu Q."/>
            <person name="Chen L.J."/>
            <person name="Yoshida K."/>
            <person name="Fujiwara S."/>
            <person name="Wang Z.W."/>
            <person name="Zhang Y.Q."/>
            <person name="Mitsuda N."/>
            <person name="Wang M."/>
            <person name="Liu G.H."/>
            <person name="Pecoraro L."/>
            <person name="Huang H.X."/>
            <person name="Xiao X.J."/>
            <person name="Lin M."/>
            <person name="Wu X.Y."/>
            <person name="Wu W.L."/>
            <person name="Chen Y.Y."/>
            <person name="Chang S.B."/>
            <person name="Sakamoto S."/>
            <person name="Ohme-Takagi M."/>
            <person name="Yagi M."/>
            <person name="Zeng S.J."/>
            <person name="Shen C.Y."/>
            <person name="Yeh C.M."/>
            <person name="Luo Y.B."/>
            <person name="Tsai W.C."/>
            <person name="Van de Peer Y."/>
            <person name="Liu Z.J."/>
        </authorList>
    </citation>
    <scope>NUCLEOTIDE SEQUENCE [LARGE SCALE GENOMIC DNA]</scope>
    <source>
        <tissue evidence="3">The whole plant</tissue>
    </source>
</reference>
<evidence type="ECO:0000259" key="2">
    <source>
        <dbReference type="PROSITE" id="PS50994"/>
    </source>
</evidence>
<evidence type="ECO:0000313" key="3">
    <source>
        <dbReference type="EMBL" id="PKU80138.1"/>
    </source>
</evidence>
<dbReference type="InterPro" id="IPR057670">
    <property type="entry name" value="SH3_retrovirus"/>
</dbReference>
<keyword evidence="4" id="KW-1185">Reference proteome</keyword>
<dbReference type="Gene3D" id="3.30.420.10">
    <property type="entry name" value="Ribonuclease H-like superfamily/Ribonuclease H"/>
    <property type="match status" value="1"/>
</dbReference>
<evidence type="ECO:0000256" key="1">
    <source>
        <dbReference type="SAM" id="MobiDB-lite"/>
    </source>
</evidence>
<protein>
    <submittedName>
        <fullName evidence="3">Retrovirus-related Pol polyprotein from transposon TNT 1-94</fullName>
    </submittedName>
</protein>
<dbReference type="GO" id="GO:0003676">
    <property type="term" value="F:nucleic acid binding"/>
    <property type="evidence" value="ECO:0007669"/>
    <property type="project" value="InterPro"/>
</dbReference>
<dbReference type="GO" id="GO:0015074">
    <property type="term" value="P:DNA integration"/>
    <property type="evidence" value="ECO:0007669"/>
    <property type="project" value="InterPro"/>
</dbReference>
<organism evidence="3 4">
    <name type="scientific">Dendrobium catenatum</name>
    <dbReference type="NCBI Taxonomy" id="906689"/>
    <lineage>
        <taxon>Eukaryota</taxon>
        <taxon>Viridiplantae</taxon>
        <taxon>Streptophyta</taxon>
        <taxon>Embryophyta</taxon>
        <taxon>Tracheophyta</taxon>
        <taxon>Spermatophyta</taxon>
        <taxon>Magnoliopsida</taxon>
        <taxon>Liliopsida</taxon>
        <taxon>Asparagales</taxon>
        <taxon>Orchidaceae</taxon>
        <taxon>Epidendroideae</taxon>
        <taxon>Malaxideae</taxon>
        <taxon>Dendrobiinae</taxon>
        <taxon>Dendrobium</taxon>
    </lineage>
</organism>
<dbReference type="InterPro" id="IPR012337">
    <property type="entry name" value="RNaseH-like_sf"/>
</dbReference>
<dbReference type="InterPro" id="IPR043502">
    <property type="entry name" value="DNA/RNA_pol_sf"/>
</dbReference>
<dbReference type="EMBL" id="KZ502369">
    <property type="protein sequence ID" value="PKU80138.1"/>
    <property type="molecule type" value="Genomic_DNA"/>
</dbReference>
<reference evidence="3 4" key="1">
    <citation type="journal article" date="2016" name="Sci. Rep.">
        <title>The Dendrobium catenatum Lindl. genome sequence provides insights into polysaccharide synthase, floral development and adaptive evolution.</title>
        <authorList>
            <person name="Zhang G.Q."/>
            <person name="Xu Q."/>
            <person name="Bian C."/>
            <person name="Tsai W.C."/>
            <person name="Yeh C.M."/>
            <person name="Liu K.W."/>
            <person name="Yoshida K."/>
            <person name="Zhang L.S."/>
            <person name="Chang S.B."/>
            <person name="Chen F."/>
            <person name="Shi Y."/>
            <person name="Su Y.Y."/>
            <person name="Zhang Y.Q."/>
            <person name="Chen L.J."/>
            <person name="Yin Y."/>
            <person name="Lin M."/>
            <person name="Huang H."/>
            <person name="Deng H."/>
            <person name="Wang Z.W."/>
            <person name="Zhu S.L."/>
            <person name="Zhao X."/>
            <person name="Deng C."/>
            <person name="Niu S.C."/>
            <person name="Huang J."/>
            <person name="Wang M."/>
            <person name="Liu G.H."/>
            <person name="Yang H.J."/>
            <person name="Xiao X.J."/>
            <person name="Hsiao Y.Y."/>
            <person name="Wu W.L."/>
            <person name="Chen Y.Y."/>
            <person name="Mitsuda N."/>
            <person name="Ohme-Takagi M."/>
            <person name="Luo Y.B."/>
            <person name="Van de Peer Y."/>
            <person name="Liu Z.J."/>
        </authorList>
    </citation>
    <scope>NUCLEOTIDE SEQUENCE [LARGE SCALE GENOMIC DNA]</scope>
    <source>
        <tissue evidence="3">The whole plant</tissue>
    </source>
</reference>
<dbReference type="InterPro" id="IPR001584">
    <property type="entry name" value="Integrase_cat-core"/>
</dbReference>
<dbReference type="SUPFAM" id="SSF56672">
    <property type="entry name" value="DNA/RNA polymerases"/>
    <property type="match status" value="1"/>
</dbReference>
<dbReference type="AlphaFoldDB" id="A0A2I0WWU2"/>
<dbReference type="CDD" id="cd09272">
    <property type="entry name" value="RNase_HI_RT_Ty1"/>
    <property type="match status" value="1"/>
</dbReference>
<feature type="domain" description="Integrase catalytic" evidence="2">
    <location>
        <begin position="1"/>
        <end position="108"/>
    </location>
</feature>
<evidence type="ECO:0000313" key="4">
    <source>
        <dbReference type="Proteomes" id="UP000233837"/>
    </source>
</evidence>
<feature type="compositionally biased region" description="Low complexity" evidence="1">
    <location>
        <begin position="206"/>
        <end position="244"/>
    </location>
</feature>
<dbReference type="InterPro" id="IPR013103">
    <property type="entry name" value="RVT_2"/>
</dbReference>
<dbReference type="PANTHER" id="PTHR11439">
    <property type="entry name" value="GAG-POL-RELATED RETROTRANSPOSON"/>
    <property type="match status" value="1"/>
</dbReference>
<dbReference type="Pfam" id="PF07727">
    <property type="entry name" value="RVT_2"/>
    <property type="match status" value="1"/>
</dbReference>
<dbReference type="PANTHER" id="PTHR11439:SF524">
    <property type="entry name" value="RNA-DIRECTED DNA POLYMERASE, PROTEIN KINASE RLK-PELLE-DLSV FAMILY"/>
    <property type="match status" value="1"/>
</dbReference>
<dbReference type="Pfam" id="PF25597">
    <property type="entry name" value="SH3_retrovirus"/>
    <property type="match status" value="1"/>
</dbReference>
<name>A0A2I0WWU2_9ASPA</name>
<dbReference type="PROSITE" id="PS50994">
    <property type="entry name" value="INTEGRASE"/>
    <property type="match status" value="1"/>
</dbReference>
<dbReference type="SUPFAM" id="SSF53098">
    <property type="entry name" value="Ribonuclease H-like"/>
    <property type="match status" value="1"/>
</dbReference>
<feature type="region of interest" description="Disordered" evidence="1">
    <location>
        <begin position="206"/>
        <end position="250"/>
    </location>
</feature>
<dbReference type="InterPro" id="IPR036397">
    <property type="entry name" value="RNaseH_sf"/>
</dbReference>
<accession>A0A2I0WWU2</accession>
<proteinExistence type="predicted"/>